<accession>T1IND6</accession>
<dbReference type="Pfam" id="PF00179">
    <property type="entry name" value="UQ_con"/>
    <property type="match status" value="1"/>
</dbReference>
<proteinExistence type="inferred from homology"/>
<evidence type="ECO:0000256" key="3">
    <source>
        <dbReference type="ARBA" id="ARBA00022741"/>
    </source>
</evidence>
<evidence type="ECO:0000256" key="10">
    <source>
        <dbReference type="PROSITE-ProRule" id="PRU10133"/>
    </source>
</evidence>
<keyword evidence="14" id="KW-1185">Reference proteome</keyword>
<dbReference type="EMBL" id="JH431162">
    <property type="status" value="NOT_ANNOTATED_CDS"/>
    <property type="molecule type" value="Genomic_DNA"/>
</dbReference>
<evidence type="ECO:0000259" key="12">
    <source>
        <dbReference type="PROSITE" id="PS50127"/>
    </source>
</evidence>
<evidence type="ECO:0000256" key="6">
    <source>
        <dbReference type="ARBA" id="ARBA00072440"/>
    </source>
</evidence>
<keyword evidence="5 11" id="KW-0067">ATP-binding</keyword>
<dbReference type="InterPro" id="IPR016135">
    <property type="entry name" value="UBQ-conjugating_enzyme/RWD"/>
</dbReference>
<evidence type="ECO:0000256" key="7">
    <source>
        <dbReference type="ARBA" id="ARBA00076317"/>
    </source>
</evidence>
<evidence type="ECO:0000256" key="8">
    <source>
        <dbReference type="ARBA" id="ARBA00077509"/>
    </source>
</evidence>
<dbReference type="PROSITE" id="PS00183">
    <property type="entry name" value="UBC_1"/>
    <property type="match status" value="1"/>
</dbReference>
<dbReference type="Proteomes" id="UP000014500">
    <property type="component" value="Unassembled WGS sequence"/>
</dbReference>
<dbReference type="InterPro" id="IPR050113">
    <property type="entry name" value="Ub_conjugating_enzyme"/>
</dbReference>
<dbReference type="InterPro" id="IPR023313">
    <property type="entry name" value="UBQ-conjugating_AS"/>
</dbReference>
<evidence type="ECO:0000256" key="11">
    <source>
        <dbReference type="RuleBase" id="RU362109"/>
    </source>
</evidence>
<evidence type="ECO:0000256" key="1">
    <source>
        <dbReference type="ARBA" id="ARBA00012486"/>
    </source>
</evidence>
<dbReference type="EnsemblMetazoa" id="SMAR002513-RA">
    <property type="protein sequence ID" value="SMAR002513-PA"/>
    <property type="gene ID" value="SMAR002513"/>
</dbReference>
<dbReference type="PANTHER" id="PTHR24067">
    <property type="entry name" value="UBIQUITIN-CONJUGATING ENZYME E2"/>
    <property type="match status" value="1"/>
</dbReference>
<dbReference type="HOGENOM" id="CLU_030988_13_2_1"/>
<dbReference type="SMART" id="SM00212">
    <property type="entry name" value="UBCc"/>
    <property type="match status" value="1"/>
</dbReference>
<keyword evidence="2" id="KW-0808">Transferase</keyword>
<evidence type="ECO:0000313" key="14">
    <source>
        <dbReference type="Proteomes" id="UP000014500"/>
    </source>
</evidence>
<evidence type="ECO:0000256" key="4">
    <source>
        <dbReference type="ARBA" id="ARBA00022786"/>
    </source>
</evidence>
<dbReference type="AlphaFoldDB" id="T1IND6"/>
<protein>
    <recommendedName>
        <fullName evidence="6">Ubiquitin-conjugating enzyme E2 T</fullName>
        <ecNumber evidence="1">2.3.2.23</ecNumber>
    </recommendedName>
    <alternativeName>
        <fullName evidence="7">E2 ubiquitin-conjugating enzyme T</fullName>
    </alternativeName>
    <alternativeName>
        <fullName evidence="9">Ubiquitin carrier protein T</fullName>
    </alternativeName>
    <alternativeName>
        <fullName evidence="8">Ubiquitin-protein ligase T</fullName>
    </alternativeName>
</protein>
<evidence type="ECO:0000313" key="13">
    <source>
        <dbReference type="EnsemblMetazoa" id="SMAR002513-PA"/>
    </source>
</evidence>
<dbReference type="PhylomeDB" id="T1IND6"/>
<keyword evidence="3 11" id="KW-0547">Nucleotide-binding</keyword>
<name>T1IND6_STRMM</name>
<dbReference type="InterPro" id="IPR000608">
    <property type="entry name" value="UBC"/>
</dbReference>
<dbReference type="eggNOG" id="KOG0417">
    <property type="taxonomic scope" value="Eukaryota"/>
</dbReference>
<dbReference type="SUPFAM" id="SSF54495">
    <property type="entry name" value="UBC-like"/>
    <property type="match status" value="1"/>
</dbReference>
<evidence type="ECO:0000256" key="5">
    <source>
        <dbReference type="ARBA" id="ARBA00022840"/>
    </source>
</evidence>
<dbReference type="STRING" id="126957.T1IND6"/>
<keyword evidence="4 11" id="KW-0833">Ubl conjugation pathway</keyword>
<evidence type="ECO:0000256" key="2">
    <source>
        <dbReference type="ARBA" id="ARBA00022679"/>
    </source>
</evidence>
<reference evidence="14" key="1">
    <citation type="submission" date="2011-05" db="EMBL/GenBank/DDBJ databases">
        <authorList>
            <person name="Richards S.R."/>
            <person name="Qu J."/>
            <person name="Jiang H."/>
            <person name="Jhangiani S.N."/>
            <person name="Agravi P."/>
            <person name="Goodspeed R."/>
            <person name="Gross S."/>
            <person name="Mandapat C."/>
            <person name="Jackson L."/>
            <person name="Mathew T."/>
            <person name="Pu L."/>
            <person name="Thornton R."/>
            <person name="Saada N."/>
            <person name="Wilczek-Boney K.B."/>
            <person name="Lee S."/>
            <person name="Kovar C."/>
            <person name="Wu Y."/>
            <person name="Scherer S.E."/>
            <person name="Worley K.C."/>
            <person name="Muzny D.M."/>
            <person name="Gibbs R."/>
        </authorList>
    </citation>
    <scope>NUCLEOTIDE SEQUENCE</scope>
    <source>
        <strain evidence="14">Brora</strain>
    </source>
</reference>
<dbReference type="FunFam" id="3.10.110.10:FF:000041">
    <property type="entry name" value="Ubiquitin-conjugating enzyme E2 T"/>
    <property type="match status" value="1"/>
</dbReference>
<sequence>MATSQQISRIQNEIKMLQNDPPPGISCWLKDDEYSQLEANVLGPMQTPYENGVFKLEIKIPNKYPFAPPIIQFITPIYHPNIDHTGRICLDLLKMPPQGGWKPSLNLMSILKSIQLLMSLPNPHDPLRADVVSIGN</sequence>
<dbReference type="PROSITE" id="PS50127">
    <property type="entry name" value="UBC_2"/>
    <property type="match status" value="1"/>
</dbReference>
<dbReference type="EC" id="2.3.2.23" evidence="1"/>
<organism evidence="13 14">
    <name type="scientific">Strigamia maritima</name>
    <name type="common">European centipede</name>
    <name type="synonym">Geophilus maritimus</name>
    <dbReference type="NCBI Taxonomy" id="126957"/>
    <lineage>
        <taxon>Eukaryota</taxon>
        <taxon>Metazoa</taxon>
        <taxon>Ecdysozoa</taxon>
        <taxon>Arthropoda</taxon>
        <taxon>Myriapoda</taxon>
        <taxon>Chilopoda</taxon>
        <taxon>Pleurostigmophora</taxon>
        <taxon>Geophilomorpha</taxon>
        <taxon>Linotaeniidae</taxon>
        <taxon>Strigamia</taxon>
    </lineage>
</organism>
<dbReference type="Gene3D" id="3.10.110.10">
    <property type="entry name" value="Ubiquitin Conjugating Enzyme"/>
    <property type="match status" value="1"/>
</dbReference>
<dbReference type="CDD" id="cd23805">
    <property type="entry name" value="UBCc_UBE2T"/>
    <property type="match status" value="1"/>
</dbReference>
<feature type="active site" description="Glycyl thioester intermediate" evidence="10">
    <location>
        <position position="89"/>
    </location>
</feature>
<evidence type="ECO:0000256" key="9">
    <source>
        <dbReference type="ARBA" id="ARBA00082133"/>
    </source>
</evidence>
<dbReference type="OMA" id="CMDLLNM"/>
<comment type="similarity">
    <text evidence="11">Belongs to the ubiquitin-conjugating enzyme family.</text>
</comment>
<dbReference type="GO" id="GO:0005524">
    <property type="term" value="F:ATP binding"/>
    <property type="evidence" value="ECO:0007669"/>
    <property type="project" value="UniProtKB-UniRule"/>
</dbReference>
<reference evidence="13" key="2">
    <citation type="submission" date="2015-02" db="UniProtKB">
        <authorList>
            <consortium name="EnsemblMetazoa"/>
        </authorList>
    </citation>
    <scope>IDENTIFICATION</scope>
</reference>
<dbReference type="GO" id="GO:0061631">
    <property type="term" value="F:ubiquitin conjugating enzyme activity"/>
    <property type="evidence" value="ECO:0007669"/>
    <property type="project" value="UniProtKB-EC"/>
</dbReference>
<feature type="domain" description="UBC core" evidence="12">
    <location>
        <begin position="5"/>
        <end position="136"/>
    </location>
</feature>